<dbReference type="KEGG" id="tet:TTHERM_00120820"/>
<dbReference type="Proteomes" id="UP000009168">
    <property type="component" value="Unassembled WGS sequence"/>
</dbReference>
<keyword evidence="3" id="KW-0539">Nucleus</keyword>
<feature type="compositionally biased region" description="Basic residues" evidence="5">
    <location>
        <begin position="1"/>
        <end position="15"/>
    </location>
</feature>
<feature type="compositionally biased region" description="Basic and acidic residues" evidence="5">
    <location>
        <begin position="845"/>
        <end position="857"/>
    </location>
</feature>
<feature type="region of interest" description="Disordered" evidence="5">
    <location>
        <begin position="353"/>
        <end position="401"/>
    </location>
</feature>
<dbReference type="SMART" id="SM01114">
    <property type="entry name" value="CXC"/>
    <property type="match status" value="2"/>
</dbReference>
<feature type="region of interest" description="Disordered" evidence="5">
    <location>
        <begin position="638"/>
        <end position="666"/>
    </location>
</feature>
<feature type="compositionally biased region" description="Basic residues" evidence="5">
    <location>
        <begin position="835"/>
        <end position="844"/>
    </location>
</feature>
<keyword evidence="8" id="KW-1185">Reference proteome</keyword>
<feature type="region of interest" description="Disordered" evidence="5">
    <location>
        <begin position="52"/>
        <end position="81"/>
    </location>
</feature>
<evidence type="ECO:0000256" key="4">
    <source>
        <dbReference type="SAM" id="Coils"/>
    </source>
</evidence>
<evidence type="ECO:0000256" key="1">
    <source>
        <dbReference type="ARBA" id="ARBA00004123"/>
    </source>
</evidence>
<comment type="subcellular location">
    <subcellularLocation>
        <location evidence="1">Nucleus</location>
    </subcellularLocation>
</comment>
<gene>
    <name evidence="7" type="ORF">TTHERM_00120820</name>
</gene>
<comment type="similarity">
    <text evidence="2">Belongs to the lin-54 family.</text>
</comment>
<keyword evidence="4" id="KW-0175">Coiled coil</keyword>
<evidence type="ECO:0000256" key="2">
    <source>
        <dbReference type="ARBA" id="ARBA00007267"/>
    </source>
</evidence>
<dbReference type="InterPro" id="IPR005172">
    <property type="entry name" value="CRC"/>
</dbReference>
<dbReference type="GeneID" id="7845731"/>
<dbReference type="OrthoDB" id="6283463at2759"/>
<feature type="region of interest" description="Disordered" evidence="5">
    <location>
        <begin position="1"/>
        <end position="25"/>
    </location>
</feature>
<reference evidence="8" key="1">
    <citation type="journal article" date="2006" name="PLoS Biol.">
        <title>Macronuclear genome sequence of the ciliate Tetrahymena thermophila, a model eukaryote.</title>
        <authorList>
            <person name="Eisen J.A."/>
            <person name="Coyne R.S."/>
            <person name="Wu M."/>
            <person name="Wu D."/>
            <person name="Thiagarajan M."/>
            <person name="Wortman J.R."/>
            <person name="Badger J.H."/>
            <person name="Ren Q."/>
            <person name="Amedeo P."/>
            <person name="Jones K.M."/>
            <person name="Tallon L.J."/>
            <person name="Delcher A.L."/>
            <person name="Salzberg S.L."/>
            <person name="Silva J.C."/>
            <person name="Haas B.J."/>
            <person name="Majoros W.H."/>
            <person name="Farzad M."/>
            <person name="Carlton J.M."/>
            <person name="Smith R.K. Jr."/>
            <person name="Garg J."/>
            <person name="Pearlman R.E."/>
            <person name="Karrer K.M."/>
            <person name="Sun L."/>
            <person name="Manning G."/>
            <person name="Elde N.C."/>
            <person name="Turkewitz A.P."/>
            <person name="Asai D.J."/>
            <person name="Wilkes D.E."/>
            <person name="Wang Y."/>
            <person name="Cai H."/>
            <person name="Collins K."/>
            <person name="Stewart B.A."/>
            <person name="Lee S.R."/>
            <person name="Wilamowska K."/>
            <person name="Weinberg Z."/>
            <person name="Ruzzo W.L."/>
            <person name="Wloga D."/>
            <person name="Gaertig J."/>
            <person name="Frankel J."/>
            <person name="Tsao C.-C."/>
            <person name="Gorovsky M.A."/>
            <person name="Keeling P.J."/>
            <person name="Waller R.F."/>
            <person name="Patron N.J."/>
            <person name="Cherry J.M."/>
            <person name="Stover N.A."/>
            <person name="Krieger C.J."/>
            <person name="del Toro C."/>
            <person name="Ryder H.F."/>
            <person name="Williamson S.C."/>
            <person name="Barbeau R.A."/>
            <person name="Hamilton E.P."/>
            <person name="Orias E."/>
        </authorList>
    </citation>
    <scope>NUCLEOTIDE SEQUENCE [LARGE SCALE GENOMIC DNA]</scope>
    <source>
        <strain evidence="8">SB210</strain>
    </source>
</reference>
<dbReference type="PANTHER" id="PTHR12446:SF34">
    <property type="entry name" value="PROTEIN LIN-54 HOMOLOG"/>
    <property type="match status" value="1"/>
</dbReference>
<feature type="region of interest" description="Disordered" evidence="5">
    <location>
        <begin position="834"/>
        <end position="857"/>
    </location>
</feature>
<dbReference type="InterPro" id="IPR028307">
    <property type="entry name" value="Lin-54_fam"/>
</dbReference>
<dbReference type="Pfam" id="PF03638">
    <property type="entry name" value="TCR"/>
    <property type="match status" value="2"/>
</dbReference>
<feature type="coiled-coil region" evidence="4">
    <location>
        <begin position="697"/>
        <end position="748"/>
    </location>
</feature>
<name>Q22YY5_TETTS</name>
<evidence type="ECO:0000259" key="6">
    <source>
        <dbReference type="PROSITE" id="PS51634"/>
    </source>
</evidence>
<evidence type="ECO:0000256" key="5">
    <source>
        <dbReference type="SAM" id="MobiDB-lite"/>
    </source>
</evidence>
<feature type="compositionally biased region" description="Basic and acidic residues" evidence="5">
    <location>
        <begin position="464"/>
        <end position="473"/>
    </location>
</feature>
<evidence type="ECO:0000256" key="3">
    <source>
        <dbReference type="ARBA" id="ARBA00023242"/>
    </source>
</evidence>
<evidence type="ECO:0000313" key="8">
    <source>
        <dbReference type="Proteomes" id="UP000009168"/>
    </source>
</evidence>
<dbReference type="PROSITE" id="PS51634">
    <property type="entry name" value="CRC"/>
    <property type="match status" value="1"/>
</dbReference>
<dbReference type="EMBL" id="GG662798">
    <property type="protein sequence ID" value="EAR90536.1"/>
    <property type="molecule type" value="Genomic_DNA"/>
</dbReference>
<feature type="compositionally biased region" description="Low complexity" evidence="5">
    <location>
        <begin position="368"/>
        <end position="401"/>
    </location>
</feature>
<feature type="region of interest" description="Disordered" evidence="5">
    <location>
        <begin position="781"/>
        <end position="822"/>
    </location>
</feature>
<evidence type="ECO:0000313" key="7">
    <source>
        <dbReference type="EMBL" id="EAR90536.1"/>
    </source>
</evidence>
<organism evidence="7 8">
    <name type="scientific">Tetrahymena thermophila (strain SB210)</name>
    <dbReference type="NCBI Taxonomy" id="312017"/>
    <lineage>
        <taxon>Eukaryota</taxon>
        <taxon>Sar</taxon>
        <taxon>Alveolata</taxon>
        <taxon>Ciliophora</taxon>
        <taxon>Intramacronucleata</taxon>
        <taxon>Oligohymenophorea</taxon>
        <taxon>Hymenostomatida</taxon>
        <taxon>Tetrahymenina</taxon>
        <taxon>Tetrahymenidae</taxon>
        <taxon>Tetrahymena</taxon>
    </lineage>
</organism>
<dbReference type="GO" id="GO:0005634">
    <property type="term" value="C:nucleus"/>
    <property type="evidence" value="ECO:0007669"/>
    <property type="project" value="UniProtKB-SubCell"/>
</dbReference>
<feature type="domain" description="CRC" evidence="6">
    <location>
        <begin position="401"/>
        <end position="518"/>
    </location>
</feature>
<dbReference type="InParanoid" id="Q22YY5"/>
<dbReference type="AlphaFoldDB" id="Q22YY5"/>
<feature type="compositionally biased region" description="Polar residues" evidence="5">
    <location>
        <begin position="781"/>
        <end position="802"/>
    </location>
</feature>
<sequence length="978" mass="113170">MNRGSQNHHHHHHNHHLQDQNESQAQNNNSFQDYLQNSAHNLSFTNLHQNTSFDMDQENNHNHNHIPAHNMPLSPAHRSTNYIPQSFLSKPFEDNTYDDVEQRSQQWKLNWTQQHNSNNNPNTPIASNTAQLQNFDIAPAGAQNQQAKDSLWDSNYIGDHHANNALNPDLELASSAVINNFSGVLNDNALFNDAKDTPMHNRHSYRQNSLHENFGMDMEEDFHPSHNRFNQNQMDIEAFDQNGTPNLFKKNAANIIMNYDNYQQSIKVSDIVKTPYKNSSSINNNNNNHLIDSITNKIQQSKPFNYLFNHAGDHLNNDFRFSPIKSTKNIPFVTPSYFADKYESGYNHFGDLAAASDDFPSPKMEELQQAQKQNNNQSGNSNPQSTNTNQNNTANPQQSAQPCVCNCKKTKCLKLYCECFAKLGYCGEGCHCHECKNRPENEDERQNAIQEAKSRNNDAFQPKTESEQERKNKANNEQMKKGCNCRKTKCLKKYCECFNAGTYCNNMCKCDSCENHPRNAALILQKKNGSCGPQMASNIIQHHPTETVPPGLVVSQYNQGGYFQNAYGQLNLHQHVQSQHSRNQQDSHYLHPSQLYKSNKLQGRILFDDNNEESDPNNVYNKQSKEVSRYLLNKMRKQKKPIIKNRREGLENSDEEIENQSQDLSSQQSFTLLRASKRASNNDQNIISKDLDISDEEYQQQKQIEDMEKKLKQIQQMQLLLQQQQQLLKQEQEKILNSNQNINKDQQENHKLNNGQSSPHQILDSKLKKQKEELEQQFNANGWINNDSSQQRFISPPSSNFNNKDEDIDEEECCGDKDKEEQEQVKAHQILNGIKKNKKKHLKKKEQLSEEKKHQQKEKVVAFAKEKYTSYDEDQESSVSYSNYSTLTQFNQQNSNQQQANSQFRSRLNSENYEQIRQKSIQYNCQFSLLSSNPTKCSSNLFDPSSYSRQNEELYNKEFFPFQSQRIKKNSAHIIKAP</sequence>
<dbReference type="InterPro" id="IPR033467">
    <property type="entry name" value="Tesmin/TSO1-like_CXC"/>
</dbReference>
<protein>
    <submittedName>
        <fullName evidence="7">Tesmin TSO1-like CXC domain protein</fullName>
    </submittedName>
</protein>
<dbReference type="HOGENOM" id="CLU_304134_0_0_1"/>
<dbReference type="PANTHER" id="PTHR12446">
    <property type="entry name" value="TESMIN/TSO1-RELATED"/>
    <property type="match status" value="1"/>
</dbReference>
<proteinExistence type="inferred from homology"/>
<dbReference type="GO" id="GO:0006355">
    <property type="term" value="P:regulation of DNA-templated transcription"/>
    <property type="evidence" value="ECO:0007669"/>
    <property type="project" value="TreeGrafter"/>
</dbReference>
<dbReference type="RefSeq" id="XP_001010781.1">
    <property type="nucleotide sequence ID" value="XM_001010781.3"/>
</dbReference>
<dbReference type="STRING" id="312017.Q22YY5"/>
<dbReference type="eggNOG" id="KOG1171">
    <property type="taxonomic scope" value="Eukaryota"/>
</dbReference>
<feature type="region of interest" description="Disordered" evidence="5">
    <location>
        <begin position="452"/>
        <end position="473"/>
    </location>
</feature>
<accession>Q22YY5</accession>